<evidence type="ECO:0000313" key="2">
    <source>
        <dbReference type="Proteomes" id="UP000018733"/>
    </source>
</evidence>
<dbReference type="Proteomes" id="UP000018733">
    <property type="component" value="Unassembled WGS sequence"/>
</dbReference>
<dbReference type="STRING" id="1424334.W822_18270"/>
<reference evidence="1 2" key="1">
    <citation type="journal article" date="2014" name="Genome Announc.">
        <title>Draft Genome Sequence of Advenella kashmirensis Strain W13003, a Polycyclic Aromatic Hydrocarbon-Degrading Bacterium.</title>
        <authorList>
            <person name="Wang X."/>
            <person name="Jin D."/>
            <person name="Zhou L."/>
            <person name="Wu L."/>
            <person name="An W."/>
            <person name="Zhao L."/>
        </authorList>
    </citation>
    <scope>NUCLEOTIDE SEQUENCE [LARGE SCALE GENOMIC DNA]</scope>
    <source>
        <strain evidence="1 2">W13003</strain>
    </source>
</reference>
<keyword evidence="2" id="KW-1185">Reference proteome</keyword>
<dbReference type="HOGENOM" id="CLU_2271392_0_0_4"/>
<comment type="caution">
    <text evidence="1">The sequence shown here is derived from an EMBL/GenBank/DDBJ whole genome shotgun (WGS) entry which is preliminary data.</text>
</comment>
<organism evidence="1 2">
    <name type="scientific">Advenella kashmirensis W13003</name>
    <dbReference type="NCBI Taxonomy" id="1424334"/>
    <lineage>
        <taxon>Bacteria</taxon>
        <taxon>Pseudomonadati</taxon>
        <taxon>Pseudomonadota</taxon>
        <taxon>Betaproteobacteria</taxon>
        <taxon>Burkholderiales</taxon>
        <taxon>Alcaligenaceae</taxon>
    </lineage>
</organism>
<gene>
    <name evidence="1" type="ORF">W822_18270</name>
</gene>
<protein>
    <submittedName>
        <fullName evidence="1">Uncharacterized protein</fullName>
    </submittedName>
</protein>
<proteinExistence type="predicted"/>
<evidence type="ECO:0000313" key="1">
    <source>
        <dbReference type="EMBL" id="ETF01412.1"/>
    </source>
</evidence>
<name>V8QP33_9BURK</name>
<dbReference type="AlphaFoldDB" id="V8QP33"/>
<accession>V8QP33</accession>
<dbReference type="EMBL" id="AYXT01000012">
    <property type="protein sequence ID" value="ETF01412.1"/>
    <property type="molecule type" value="Genomic_DNA"/>
</dbReference>
<sequence length="102" mass="10859">MFCKKSAGLYQGDIPDRDEQFVKNGRVGVQMPSRYLVLSAGYSGPGTGGLVDDASHSVFLPSSTADGGKISDYSHLCCTTPQGGLFYSVMRGVIFSLAKDSR</sequence>